<gene>
    <name evidence="6" type="ORF">GGR39_000552</name>
</gene>
<evidence type="ECO:0000313" key="6">
    <source>
        <dbReference type="EMBL" id="MBB3938923.1"/>
    </source>
</evidence>
<keyword evidence="6" id="KW-0966">Cell projection</keyword>
<evidence type="ECO:0000256" key="3">
    <source>
        <dbReference type="RuleBase" id="RU362073"/>
    </source>
</evidence>
<dbReference type="InterPro" id="IPR001029">
    <property type="entry name" value="Flagellin_N"/>
</dbReference>
<organism evidence="6 7">
    <name type="scientific">Novosphingobium fluoreni</name>
    <dbReference type="NCBI Taxonomy" id="1391222"/>
    <lineage>
        <taxon>Bacteria</taxon>
        <taxon>Pseudomonadati</taxon>
        <taxon>Pseudomonadota</taxon>
        <taxon>Alphaproteobacteria</taxon>
        <taxon>Sphingomonadales</taxon>
        <taxon>Sphingomonadaceae</taxon>
        <taxon>Novosphingobium</taxon>
    </lineage>
</organism>
<comment type="caution">
    <text evidence="6">The sequence shown here is derived from an EMBL/GenBank/DDBJ whole genome shotgun (WGS) entry which is preliminary data.</text>
</comment>
<keyword evidence="6" id="KW-0282">Flagellum</keyword>
<evidence type="ECO:0000259" key="5">
    <source>
        <dbReference type="Pfam" id="PF00700"/>
    </source>
</evidence>
<keyword evidence="6" id="KW-0969">Cilium</keyword>
<dbReference type="Gene3D" id="1.20.1330.10">
    <property type="entry name" value="f41 fragment of flagellin, N-terminal domain"/>
    <property type="match status" value="1"/>
</dbReference>
<evidence type="ECO:0000256" key="1">
    <source>
        <dbReference type="ARBA" id="ARBA00005709"/>
    </source>
</evidence>
<reference evidence="6 7" key="1">
    <citation type="submission" date="2020-08" db="EMBL/GenBank/DDBJ databases">
        <title>Genomic Encyclopedia of Type Strains, Phase IV (KMG-IV): sequencing the most valuable type-strain genomes for metagenomic binning, comparative biology and taxonomic classification.</title>
        <authorList>
            <person name="Goeker M."/>
        </authorList>
    </citation>
    <scope>NUCLEOTIDE SEQUENCE [LARGE SCALE GENOMIC DNA]</scope>
    <source>
        <strain evidence="6 7">DSM 27568</strain>
    </source>
</reference>
<dbReference type="InterPro" id="IPR042187">
    <property type="entry name" value="Flagellin_C_sub2"/>
</dbReference>
<keyword evidence="3" id="KW-0964">Secreted</keyword>
<dbReference type="EMBL" id="JACIDY010000001">
    <property type="protein sequence ID" value="MBB3938923.1"/>
    <property type="molecule type" value="Genomic_DNA"/>
</dbReference>
<comment type="function">
    <text evidence="3">Flagellin is the subunit protein which polymerizes to form the filaments of bacterial flagella.</text>
</comment>
<comment type="similarity">
    <text evidence="1 3">Belongs to the bacterial flagellin family.</text>
</comment>
<proteinExistence type="inferred from homology"/>
<dbReference type="SUPFAM" id="SSF64518">
    <property type="entry name" value="Phase 1 flagellin"/>
    <property type="match status" value="1"/>
</dbReference>
<dbReference type="PRINTS" id="PR00207">
    <property type="entry name" value="FLAGELLIN"/>
</dbReference>
<accession>A0A7W6C153</accession>
<dbReference type="InterPro" id="IPR046358">
    <property type="entry name" value="Flagellin_C"/>
</dbReference>
<dbReference type="GO" id="GO:0005198">
    <property type="term" value="F:structural molecule activity"/>
    <property type="evidence" value="ECO:0007669"/>
    <property type="project" value="UniProtKB-UniRule"/>
</dbReference>
<dbReference type="PANTHER" id="PTHR42792:SF2">
    <property type="entry name" value="FLAGELLIN"/>
    <property type="match status" value="1"/>
</dbReference>
<evidence type="ECO:0000313" key="7">
    <source>
        <dbReference type="Proteomes" id="UP000561459"/>
    </source>
</evidence>
<protein>
    <recommendedName>
        <fullName evidence="3">Flagellin</fullName>
    </recommendedName>
</protein>
<dbReference type="Pfam" id="PF00700">
    <property type="entry name" value="Flagellin_C"/>
    <property type="match status" value="1"/>
</dbReference>
<name>A0A7W6C153_9SPHN</name>
<evidence type="ECO:0000259" key="4">
    <source>
        <dbReference type="Pfam" id="PF00669"/>
    </source>
</evidence>
<feature type="domain" description="Flagellin N-terminal" evidence="4">
    <location>
        <begin position="4"/>
        <end position="138"/>
    </location>
</feature>
<dbReference type="AlphaFoldDB" id="A0A7W6C153"/>
<keyword evidence="2 3" id="KW-0975">Bacterial flagellum</keyword>
<dbReference type="InterPro" id="IPR001492">
    <property type="entry name" value="Flagellin"/>
</dbReference>
<dbReference type="Gene3D" id="3.30.70.2120">
    <property type="match status" value="1"/>
</dbReference>
<dbReference type="Gene3D" id="6.10.10.10">
    <property type="entry name" value="Flagellar export chaperone, C-terminal domain"/>
    <property type="match status" value="1"/>
</dbReference>
<evidence type="ECO:0000256" key="2">
    <source>
        <dbReference type="ARBA" id="ARBA00023143"/>
    </source>
</evidence>
<feature type="domain" description="Flagellin C-terminal" evidence="5">
    <location>
        <begin position="368"/>
        <end position="453"/>
    </location>
</feature>
<dbReference type="GO" id="GO:0005576">
    <property type="term" value="C:extracellular region"/>
    <property type="evidence" value="ECO:0007669"/>
    <property type="project" value="UniProtKB-SubCell"/>
</dbReference>
<dbReference type="Proteomes" id="UP000561459">
    <property type="component" value="Unassembled WGS sequence"/>
</dbReference>
<keyword evidence="7" id="KW-1185">Reference proteome</keyword>
<dbReference type="GO" id="GO:0009288">
    <property type="term" value="C:bacterial-type flagellum"/>
    <property type="evidence" value="ECO:0007669"/>
    <property type="project" value="UniProtKB-SubCell"/>
</dbReference>
<sequence>MTTIGTNLSAMRAANASYAANKMVGTAMERLSTGKQINSARDNAAGLAIATSMTAQIRGMGQGIRNANDGVSMAQTAESVLGEATNMLQRIREITVQAANGTYGASDQKLIQVEVAQLTGQIGEMTATSEFNGVKLFATGPAPSPGFAIQVGANSSDVIVLNRPHIDGARLNTDAFDGLKVDVNTDRSSVPASMAYRKGASDAMTAAFTSTGIAAPSYGIVKQAAYDSAANYLEGVNRNVVPLSAGQVTSLNNIQNLKNTADQHAANYAAADPTAANYQQLGQNAHNSASAYLGAVKGFQVSYPAEPATVPDNLFYANGAADATAATQASVRAAGVKNPSLDVATGLAAAVYDTASAQSGRANAAETLKNVDALLQTVIQARSELGAGQAHLESAISNLTSQTTNLTDARSRIEDTDYSAETTALAKAQILSQASAAMLAQTNQNQQNVLSLLKGG</sequence>
<dbReference type="PANTHER" id="PTHR42792">
    <property type="entry name" value="FLAGELLIN"/>
    <property type="match status" value="1"/>
</dbReference>
<comment type="subcellular location">
    <subcellularLocation>
        <location evidence="3">Secreted</location>
    </subcellularLocation>
    <subcellularLocation>
        <location evidence="3">Bacterial flagellum</location>
    </subcellularLocation>
</comment>
<dbReference type="Pfam" id="PF00669">
    <property type="entry name" value="Flagellin_N"/>
    <property type="match status" value="1"/>
</dbReference>